<sequence>MTTSASPKFDADYVATLREVLDIAVEQIAVEHRTPATKAKMAETIVRNAAEGVTDAGDLVSQAVAAGVGGAP</sequence>
<reference evidence="1 2" key="1">
    <citation type="submission" date="2020-08" db="EMBL/GenBank/DDBJ databases">
        <title>Genomic Encyclopedia of Type Strains, Phase IV (KMG-IV): sequencing the most valuable type-strain genomes for metagenomic binning, comparative biology and taxonomic classification.</title>
        <authorList>
            <person name="Goeker M."/>
        </authorList>
    </citation>
    <scope>NUCLEOTIDE SEQUENCE [LARGE SCALE GENOMIC DNA]</scope>
    <source>
        <strain evidence="1 2">DSM 12706</strain>
    </source>
</reference>
<dbReference type="EMBL" id="JACHIH010000008">
    <property type="protein sequence ID" value="MBB5047115.1"/>
    <property type="molecule type" value="Genomic_DNA"/>
</dbReference>
<gene>
    <name evidence="1" type="ORF">HNR60_001867</name>
</gene>
<keyword evidence="2" id="KW-1185">Reference proteome</keyword>
<protein>
    <submittedName>
        <fullName evidence="1">Uncharacterized protein</fullName>
    </submittedName>
</protein>
<name>A0A7W7Z3G0_9BRAD</name>
<proteinExistence type="predicted"/>
<dbReference type="Proteomes" id="UP000542353">
    <property type="component" value="Unassembled WGS sequence"/>
</dbReference>
<organism evidence="1 2">
    <name type="scientific">Rhodopseudomonas rhenobacensis</name>
    <dbReference type="NCBI Taxonomy" id="87461"/>
    <lineage>
        <taxon>Bacteria</taxon>
        <taxon>Pseudomonadati</taxon>
        <taxon>Pseudomonadota</taxon>
        <taxon>Alphaproteobacteria</taxon>
        <taxon>Hyphomicrobiales</taxon>
        <taxon>Nitrobacteraceae</taxon>
        <taxon>Rhodopseudomonas</taxon>
    </lineage>
</organism>
<comment type="caution">
    <text evidence="1">The sequence shown here is derived from an EMBL/GenBank/DDBJ whole genome shotgun (WGS) entry which is preliminary data.</text>
</comment>
<evidence type="ECO:0000313" key="2">
    <source>
        <dbReference type="Proteomes" id="UP000542353"/>
    </source>
</evidence>
<evidence type="ECO:0000313" key="1">
    <source>
        <dbReference type="EMBL" id="MBB5047115.1"/>
    </source>
</evidence>
<accession>A0A7W7Z3G0</accession>
<dbReference type="AlphaFoldDB" id="A0A7W7Z3G0"/>
<dbReference type="RefSeq" id="WP_184256628.1">
    <property type="nucleotide sequence ID" value="NZ_JACHIH010000008.1"/>
</dbReference>